<dbReference type="Proteomes" id="UP000061546">
    <property type="component" value="Chromosome"/>
</dbReference>
<dbReference type="KEGG" id="lhi:JP39_01400"/>
<dbReference type="AlphaFoldDB" id="A0A0K2LA10"/>
<accession>A0A0K2LA10</accession>
<keyword evidence="2" id="KW-1185">Reference proteome</keyword>
<dbReference type="EMBL" id="CP012559">
    <property type="protein sequence ID" value="ALB28142.1"/>
    <property type="molecule type" value="Genomic_DNA"/>
</dbReference>
<name>A0A0K2LA10_9LACO</name>
<organism evidence="1 2">
    <name type="scientific">Companilactobacillus heilongjiangensis</name>
    <dbReference type="NCBI Taxonomy" id="1074467"/>
    <lineage>
        <taxon>Bacteria</taxon>
        <taxon>Bacillati</taxon>
        <taxon>Bacillota</taxon>
        <taxon>Bacilli</taxon>
        <taxon>Lactobacillales</taxon>
        <taxon>Lactobacillaceae</taxon>
        <taxon>Companilactobacillus</taxon>
    </lineage>
</organism>
<protein>
    <submittedName>
        <fullName evidence="1">Uncharacterized protein</fullName>
    </submittedName>
</protein>
<proteinExistence type="predicted"/>
<evidence type="ECO:0000313" key="1">
    <source>
        <dbReference type="EMBL" id="ALB28142.1"/>
    </source>
</evidence>
<sequence length="67" mass="8163">MRGFKSRFETALWLELVRIVGVYSRFWRRHNETKYNQKNKIKFFKKAFSFFALDDITLVGTEAYAYE</sequence>
<reference evidence="1 2" key="1">
    <citation type="submission" date="2015-08" db="EMBL/GenBank/DDBJ databases">
        <title>Genomic sequence of Lactobacillus heilongjiangensis DSM 28069, isolated from Chinese traditional pickle.</title>
        <authorList>
            <person name="Jiang X."/>
            <person name="Zheng B."/>
            <person name="Cheng H."/>
        </authorList>
    </citation>
    <scope>NUCLEOTIDE SEQUENCE [LARGE SCALE GENOMIC DNA]</scope>
    <source>
        <strain evidence="1 2">DSM 28069</strain>
    </source>
</reference>
<evidence type="ECO:0000313" key="2">
    <source>
        <dbReference type="Proteomes" id="UP000061546"/>
    </source>
</evidence>
<gene>
    <name evidence="1" type="ORF">JP39_01400</name>
</gene>